<proteinExistence type="predicted"/>
<name>A0ABR3R858_9PLEO</name>
<reference evidence="2 3" key="1">
    <citation type="submission" date="2024-02" db="EMBL/GenBank/DDBJ databases">
        <title>De novo assembly and annotation of 12 fungi associated with fruit tree decline syndrome in Ontario, Canada.</title>
        <authorList>
            <person name="Sulman M."/>
            <person name="Ellouze W."/>
            <person name="Ilyukhin E."/>
        </authorList>
    </citation>
    <scope>NUCLEOTIDE SEQUENCE [LARGE SCALE GENOMIC DNA]</scope>
    <source>
        <strain evidence="2 3">M42-189</strain>
    </source>
</reference>
<dbReference type="InterPro" id="IPR056632">
    <property type="entry name" value="DUF7730"/>
</dbReference>
<sequence length="344" mass="40274">MLTSKRYSECIDFLYSHNTFSFDDPAWFYAWMRFLLPCRVRLITSLHLAPVFAHEENNTRKPQLFIQKQPSPTDVDHYQRYLEPAFKFLEPHPTRYRLLVTPKPRLNFTTNCDLLVGNFVPKFVYELNRLQTAMITLAWPEDPAIYAPTAVVHTSYWGREASLPPEEDRKFELKEMPWQSPTALLAFFIPFDVQCLHCVDYTIIRRTTRGCAEVSFLPLSLSTIPPENPMLPDVLMRYWTYHVFCGGWIEFQYHGRRKEWSVTQGAKRIPKEDADRHLASREGLERQYPALGNPHERLKGITATYVVGGSGPGRWSLSQWQGIGMIIDEPTREMYYRNVGWTRD</sequence>
<gene>
    <name evidence="2" type="ORF">SLS60_006773</name>
</gene>
<feature type="domain" description="DUF7730" evidence="1">
    <location>
        <begin position="2"/>
        <end position="54"/>
    </location>
</feature>
<accession>A0ABR3R858</accession>
<dbReference type="Proteomes" id="UP001521785">
    <property type="component" value="Unassembled WGS sequence"/>
</dbReference>
<dbReference type="Pfam" id="PF24864">
    <property type="entry name" value="DUF7730"/>
    <property type="match status" value="1"/>
</dbReference>
<comment type="caution">
    <text evidence="2">The sequence shown here is derived from an EMBL/GenBank/DDBJ whole genome shotgun (WGS) entry which is preliminary data.</text>
</comment>
<evidence type="ECO:0000313" key="2">
    <source>
        <dbReference type="EMBL" id="KAL1600388.1"/>
    </source>
</evidence>
<evidence type="ECO:0000313" key="3">
    <source>
        <dbReference type="Proteomes" id="UP001521785"/>
    </source>
</evidence>
<dbReference type="EMBL" id="JAKJXO020000009">
    <property type="protein sequence ID" value="KAL1600388.1"/>
    <property type="molecule type" value="Genomic_DNA"/>
</dbReference>
<evidence type="ECO:0000259" key="1">
    <source>
        <dbReference type="Pfam" id="PF24864"/>
    </source>
</evidence>
<keyword evidence="3" id="KW-1185">Reference proteome</keyword>
<organism evidence="2 3">
    <name type="scientific">Paraconiothyrium brasiliense</name>
    <dbReference type="NCBI Taxonomy" id="300254"/>
    <lineage>
        <taxon>Eukaryota</taxon>
        <taxon>Fungi</taxon>
        <taxon>Dikarya</taxon>
        <taxon>Ascomycota</taxon>
        <taxon>Pezizomycotina</taxon>
        <taxon>Dothideomycetes</taxon>
        <taxon>Pleosporomycetidae</taxon>
        <taxon>Pleosporales</taxon>
        <taxon>Massarineae</taxon>
        <taxon>Didymosphaeriaceae</taxon>
        <taxon>Paraconiothyrium</taxon>
    </lineage>
</organism>
<protein>
    <recommendedName>
        <fullName evidence="1">DUF7730 domain-containing protein</fullName>
    </recommendedName>
</protein>